<evidence type="ECO:0000256" key="1">
    <source>
        <dbReference type="SAM" id="MobiDB-lite"/>
    </source>
</evidence>
<evidence type="ECO:0000313" key="3">
    <source>
        <dbReference type="EMBL" id="MDI5886061.1"/>
    </source>
</evidence>
<organism evidence="3 4">
    <name type="scientific">Cobetia amphilecti</name>
    <dbReference type="NCBI Taxonomy" id="1055104"/>
    <lineage>
        <taxon>Bacteria</taxon>
        <taxon>Pseudomonadati</taxon>
        <taxon>Pseudomonadota</taxon>
        <taxon>Gammaproteobacteria</taxon>
        <taxon>Oceanospirillales</taxon>
        <taxon>Halomonadaceae</taxon>
        <taxon>Cobetia</taxon>
    </lineage>
</organism>
<feature type="region of interest" description="Disordered" evidence="1">
    <location>
        <begin position="182"/>
        <end position="210"/>
    </location>
</feature>
<comment type="caution">
    <text evidence="3">The sequence shown here is derived from an EMBL/GenBank/DDBJ whole genome shotgun (WGS) entry which is preliminary data.</text>
</comment>
<feature type="compositionally biased region" description="Basic and acidic residues" evidence="1">
    <location>
        <begin position="182"/>
        <end position="192"/>
    </location>
</feature>
<evidence type="ECO:0000313" key="4">
    <source>
        <dbReference type="Proteomes" id="UP001229025"/>
    </source>
</evidence>
<accession>A0ABT6UTM7</accession>
<name>A0ABT6UTM7_9GAMM</name>
<keyword evidence="4" id="KW-1185">Reference proteome</keyword>
<evidence type="ECO:0000259" key="2">
    <source>
        <dbReference type="Pfam" id="PF18909"/>
    </source>
</evidence>
<gene>
    <name evidence="3" type="ORF">QLT01_17090</name>
</gene>
<sequence length="347" mass="38302">MMTRTDLIEKLVTTLPAWPSPADHCSQPAATEDGHLEGWEKGPLDNQWHYSLIADHGGRISVTREQWEGALIEKLQRLEQPAQKDARATHPRDIGKPFADSVVPRLGLDDALLELAKHLTVWPMPADDPDDLAALPEALEGWQWFEPGAGDGWLVRSRGYGPRDAIGYSEWRRMRQHLAESDWPESEQRLDHIGQNGGTGEHYPDSKASNPKDVLGAGKLPLHLWPATATAHGSLALMDGALKYGRTNWRPAGVRASTYVSASMRHLNAWFEGEDLAPDSGLSHLAHALAGLAILIDAEEAGMMVDDRMIPGGYLNAIDKLTPEVARLMAKHADKHPHHYTIQDADQ</sequence>
<protein>
    <submittedName>
        <fullName evidence="3">DUF5664 domain-containing protein</fullName>
    </submittedName>
</protein>
<feature type="domain" description="dATP/dGTP diphosphohydrolase N-terminal" evidence="2">
    <location>
        <begin position="210"/>
        <end position="308"/>
    </location>
</feature>
<reference evidence="4" key="1">
    <citation type="submission" date="2023-07" db="EMBL/GenBank/DDBJ databases">
        <title>Genome-based characterization of strain KMM 296 and proposal for reclassification of Cobetia litoralis and Cobetia pacifica, and emended description of the species Cobetia amphilecti and Cobetia marina.</title>
        <authorList>
            <person name="Balabanova L."/>
            <person name="Nedashkovskaya O."/>
        </authorList>
    </citation>
    <scope>NUCLEOTIDE SEQUENCE [LARGE SCALE GENOMIC DNA]</scope>
    <source>
        <strain evidence="4">NRIC 0815</strain>
    </source>
</reference>
<dbReference type="Proteomes" id="UP001229025">
    <property type="component" value="Unassembled WGS sequence"/>
</dbReference>
<dbReference type="Pfam" id="PF18909">
    <property type="entry name" value="dGTP_diPhyd_N"/>
    <property type="match status" value="1"/>
</dbReference>
<proteinExistence type="predicted"/>
<dbReference type="EMBL" id="JASCSA010000025">
    <property type="protein sequence ID" value="MDI5886061.1"/>
    <property type="molecule type" value="Genomic_DNA"/>
</dbReference>
<dbReference type="InterPro" id="IPR044038">
    <property type="entry name" value="dATP/dGTP_diPOhydrolase_N"/>
</dbReference>
<dbReference type="RefSeq" id="WP_284727602.1">
    <property type="nucleotide sequence ID" value="NZ_JASCSA010000025.1"/>
</dbReference>